<dbReference type="InterPro" id="IPR029052">
    <property type="entry name" value="Metallo-depent_PP-like"/>
</dbReference>
<dbReference type="GO" id="GO:0008803">
    <property type="term" value="F:bis(5'-nucleosyl)-tetraphosphatase (symmetrical) activity"/>
    <property type="evidence" value="ECO:0007669"/>
    <property type="project" value="TreeGrafter"/>
</dbReference>
<proteinExistence type="predicted"/>
<name>A0A6S6SUL0_9BACT</name>
<dbReference type="AlphaFoldDB" id="A0A6S6SUL0"/>
<organism evidence="2">
    <name type="scientific">uncultured Sulfurovum sp</name>
    <dbReference type="NCBI Taxonomy" id="269237"/>
    <lineage>
        <taxon>Bacteria</taxon>
        <taxon>Pseudomonadati</taxon>
        <taxon>Campylobacterota</taxon>
        <taxon>Epsilonproteobacteria</taxon>
        <taxon>Campylobacterales</taxon>
        <taxon>Sulfurovaceae</taxon>
        <taxon>Sulfurovum</taxon>
        <taxon>environmental samples</taxon>
    </lineage>
</organism>
<dbReference type="GO" id="GO:0110154">
    <property type="term" value="P:RNA decapping"/>
    <property type="evidence" value="ECO:0007669"/>
    <property type="project" value="TreeGrafter"/>
</dbReference>
<dbReference type="EMBL" id="CACVAU010000036">
    <property type="protein sequence ID" value="CAA6810851.1"/>
    <property type="molecule type" value="Genomic_DNA"/>
</dbReference>
<gene>
    <name evidence="2" type="ORF">HELGO_WM14527</name>
</gene>
<protein>
    <submittedName>
        <fullName evidence="2">Serine/threonine protein phosphatase</fullName>
    </submittedName>
</protein>
<accession>A0A6S6SUL0</accession>
<reference evidence="2" key="1">
    <citation type="submission" date="2020-01" db="EMBL/GenBank/DDBJ databases">
        <authorList>
            <person name="Meier V. D."/>
            <person name="Meier V D."/>
        </authorList>
    </citation>
    <scope>NUCLEOTIDE SEQUENCE</scope>
    <source>
        <strain evidence="2">HLG_WM_MAG_05</strain>
    </source>
</reference>
<evidence type="ECO:0000313" key="2">
    <source>
        <dbReference type="EMBL" id="CAA6810851.1"/>
    </source>
</evidence>
<feature type="domain" description="Calcineurin-like phosphoesterase" evidence="1">
    <location>
        <begin position="8"/>
        <end position="160"/>
    </location>
</feature>
<dbReference type="InterPro" id="IPR050126">
    <property type="entry name" value="Ap4A_hydrolase"/>
</dbReference>
<dbReference type="InterPro" id="IPR004843">
    <property type="entry name" value="Calcineurin-like_PHP"/>
</dbReference>
<dbReference type="GO" id="GO:0016791">
    <property type="term" value="F:phosphatase activity"/>
    <property type="evidence" value="ECO:0007669"/>
    <property type="project" value="TreeGrafter"/>
</dbReference>
<dbReference type="PANTHER" id="PTHR42850">
    <property type="entry name" value="METALLOPHOSPHOESTERASE"/>
    <property type="match status" value="1"/>
</dbReference>
<dbReference type="Gene3D" id="3.60.21.10">
    <property type="match status" value="1"/>
</dbReference>
<dbReference type="GO" id="GO:0005737">
    <property type="term" value="C:cytoplasm"/>
    <property type="evidence" value="ECO:0007669"/>
    <property type="project" value="TreeGrafter"/>
</dbReference>
<dbReference type="SUPFAM" id="SSF56300">
    <property type="entry name" value="Metallo-dependent phosphatases"/>
    <property type="match status" value="1"/>
</dbReference>
<dbReference type="Pfam" id="PF00149">
    <property type="entry name" value="Metallophos"/>
    <property type="match status" value="1"/>
</dbReference>
<sequence>MQQNHHYIIGDVHGEYPMLLALIKKLPRNAKLIFVGDLVNRGRQSREVVEFARNHAHAVVKGNHEGYLLEHGKNILKALETKDDTNLNNLWNYIGGVQMLWSYKLLRRSKDNTFKIIRNQEGIDALKNDLAWIKNLPLYLELGDVRDYPLPVVISHGSIGDYWHLKESHPDTFEMYALSNRTPPSTHSPIFNIYGHEVVSNVVQGENFISLDTGCGKYHNGKLSAYCLETEEVVEVFK</sequence>
<dbReference type="PANTHER" id="PTHR42850:SF4">
    <property type="entry name" value="ZINC-DEPENDENT ENDOPOLYPHOSPHATASE"/>
    <property type="match status" value="1"/>
</dbReference>
<evidence type="ECO:0000259" key="1">
    <source>
        <dbReference type="Pfam" id="PF00149"/>
    </source>
</evidence>